<dbReference type="AlphaFoldDB" id="A0A5Q2RJY1"/>
<dbReference type="Proteomes" id="UP000334019">
    <property type="component" value="Chromosome"/>
</dbReference>
<proteinExistence type="predicted"/>
<dbReference type="PANTHER" id="PTHR43788:SF8">
    <property type="entry name" value="DNA-BINDING PROTEIN SMUBP-2"/>
    <property type="match status" value="1"/>
</dbReference>
<dbReference type="GO" id="GO:0043139">
    <property type="term" value="F:5'-3' DNA helicase activity"/>
    <property type="evidence" value="ECO:0007669"/>
    <property type="project" value="TreeGrafter"/>
</dbReference>
<dbReference type="PANTHER" id="PTHR43788">
    <property type="entry name" value="DNA2/NAM7 HELICASE FAMILY MEMBER"/>
    <property type="match status" value="1"/>
</dbReference>
<dbReference type="Pfam" id="PF13604">
    <property type="entry name" value="AAA_30"/>
    <property type="match status" value="1"/>
</dbReference>
<name>A0A5Q2RJY1_9ACTN</name>
<dbReference type="SUPFAM" id="SSF52540">
    <property type="entry name" value="P-loop containing nucleoside triphosphate hydrolases"/>
    <property type="match status" value="1"/>
</dbReference>
<dbReference type="InterPro" id="IPR050534">
    <property type="entry name" value="Coronavir_polyprotein_1ab"/>
</dbReference>
<evidence type="ECO:0000313" key="1">
    <source>
        <dbReference type="EMBL" id="QGG94706.1"/>
    </source>
</evidence>
<keyword evidence="2" id="KW-1185">Reference proteome</keyword>
<dbReference type="InterPro" id="IPR027417">
    <property type="entry name" value="P-loop_NTPase"/>
</dbReference>
<dbReference type="KEGG" id="atq:GH723_06050"/>
<dbReference type="Gene3D" id="3.40.50.300">
    <property type="entry name" value="P-loop containing nucleotide triphosphate hydrolases"/>
    <property type="match status" value="2"/>
</dbReference>
<dbReference type="EMBL" id="CP045851">
    <property type="protein sequence ID" value="QGG94706.1"/>
    <property type="molecule type" value="Genomic_DNA"/>
</dbReference>
<accession>A0A5Q2RJY1</accession>
<reference evidence="1 2" key="1">
    <citation type="submission" date="2019-11" db="EMBL/GenBank/DDBJ databases">
        <authorList>
            <person name="He Y."/>
        </authorList>
    </citation>
    <scope>NUCLEOTIDE SEQUENCE [LARGE SCALE GENOMIC DNA]</scope>
    <source>
        <strain evidence="1 2">SCSIO 58843</strain>
    </source>
</reference>
<organism evidence="1 2">
    <name type="scientific">Actinomarinicola tropica</name>
    <dbReference type="NCBI Taxonomy" id="2789776"/>
    <lineage>
        <taxon>Bacteria</taxon>
        <taxon>Bacillati</taxon>
        <taxon>Actinomycetota</taxon>
        <taxon>Acidimicrobiia</taxon>
        <taxon>Acidimicrobiales</taxon>
        <taxon>Iamiaceae</taxon>
        <taxon>Actinomarinicola</taxon>
    </lineage>
</organism>
<evidence type="ECO:0000313" key="2">
    <source>
        <dbReference type="Proteomes" id="UP000334019"/>
    </source>
</evidence>
<gene>
    <name evidence="1" type="ORF">GH723_06050</name>
</gene>
<protein>
    <submittedName>
        <fullName evidence="1">AAA family ATPase</fullName>
    </submittedName>
</protein>
<sequence length="438" mass="46256">MVSEEIDQQYVDLRAGLVAHLTGAGRLAVVKAPPGSGKTHTLIEVLSTLVGAGQRVAVAAQTNSQADDICLRFAADHPEVPASRFASKGSLPPANFPVSVQWLTATAELPTSPGVTVATTAKWSLTDVGSPFDLLAVDEAWQMSWADLMQCALLSERFLMIGDPGQIPPIVTIDVRRWETSPRAPHEAAPEVVLAEPSLAGEMFVGSLPACRRLPHESVEFVLPFYDFDFDAFVEPGARGIDLPDGHQLADLSDGRPLVLTVPTPDHGPPLEVDPAIAGTAAAVVEQLLTAGATVRVGAVGEAGRPISAADIGVASSHRVMNAAIAKVLAPLGGAIRVDTPERWQGLERPVMIVVHPLSGVTDPSAFDLETGRLCVMASRHQSALVILARDHIGSTLADFVPSAGQAPGRPDTVGRGHDAHIRFWSALGSQERIRPFI</sequence>